<comment type="caution">
    <text evidence="1">The sequence shown here is derived from an EMBL/GenBank/DDBJ whole genome shotgun (WGS) entry which is preliminary data.</text>
</comment>
<dbReference type="AlphaFoldDB" id="A0A0F9P277"/>
<evidence type="ECO:0000313" key="1">
    <source>
        <dbReference type="EMBL" id="KKM87572.1"/>
    </source>
</evidence>
<organism evidence="1">
    <name type="scientific">marine sediment metagenome</name>
    <dbReference type="NCBI Taxonomy" id="412755"/>
    <lineage>
        <taxon>unclassified sequences</taxon>
        <taxon>metagenomes</taxon>
        <taxon>ecological metagenomes</taxon>
    </lineage>
</organism>
<gene>
    <name evidence="1" type="ORF">LCGC14_1267620</name>
</gene>
<protein>
    <submittedName>
        <fullName evidence="1">Uncharacterized protein</fullName>
    </submittedName>
</protein>
<name>A0A0F9P277_9ZZZZ</name>
<dbReference type="EMBL" id="LAZR01007083">
    <property type="protein sequence ID" value="KKM87572.1"/>
    <property type="molecule type" value="Genomic_DNA"/>
</dbReference>
<sequence length="60" mass="6844">MEAKTYEDGVKEGRKQIIKNIKKHYDEMYFHPPDNVSGISTGVCIPDPTLIKYFGEIARA</sequence>
<reference evidence="1" key="1">
    <citation type="journal article" date="2015" name="Nature">
        <title>Complex archaea that bridge the gap between prokaryotes and eukaryotes.</title>
        <authorList>
            <person name="Spang A."/>
            <person name="Saw J.H."/>
            <person name="Jorgensen S.L."/>
            <person name="Zaremba-Niedzwiedzka K."/>
            <person name="Martijn J."/>
            <person name="Lind A.E."/>
            <person name="van Eijk R."/>
            <person name="Schleper C."/>
            <person name="Guy L."/>
            <person name="Ettema T.J."/>
        </authorList>
    </citation>
    <scope>NUCLEOTIDE SEQUENCE</scope>
</reference>
<proteinExistence type="predicted"/>
<accession>A0A0F9P277</accession>